<evidence type="ECO:0000256" key="1">
    <source>
        <dbReference type="SAM" id="MobiDB-lite"/>
    </source>
</evidence>
<accession>A0AAD6S3T8</accession>
<feature type="region of interest" description="Disordered" evidence="1">
    <location>
        <begin position="153"/>
        <end position="173"/>
    </location>
</feature>
<reference evidence="2" key="1">
    <citation type="submission" date="2023-03" db="EMBL/GenBank/DDBJ databases">
        <title>Massive genome expansion in bonnet fungi (Mycena s.s.) driven by repeated elements and novel gene families across ecological guilds.</title>
        <authorList>
            <consortium name="Lawrence Berkeley National Laboratory"/>
            <person name="Harder C.B."/>
            <person name="Miyauchi S."/>
            <person name="Viragh M."/>
            <person name="Kuo A."/>
            <person name="Thoen E."/>
            <person name="Andreopoulos B."/>
            <person name="Lu D."/>
            <person name="Skrede I."/>
            <person name="Drula E."/>
            <person name="Henrissat B."/>
            <person name="Morin E."/>
            <person name="Kohler A."/>
            <person name="Barry K."/>
            <person name="LaButti K."/>
            <person name="Morin E."/>
            <person name="Salamov A."/>
            <person name="Lipzen A."/>
            <person name="Mereny Z."/>
            <person name="Hegedus B."/>
            <person name="Baldrian P."/>
            <person name="Stursova M."/>
            <person name="Weitz H."/>
            <person name="Taylor A."/>
            <person name="Grigoriev I.V."/>
            <person name="Nagy L.G."/>
            <person name="Martin F."/>
            <person name="Kauserud H."/>
        </authorList>
    </citation>
    <scope>NUCLEOTIDE SEQUENCE</scope>
    <source>
        <strain evidence="2">CBHHK200</strain>
    </source>
</reference>
<sequence>MRSFGPLAALRPPRASFAPSHTAACGARPLHRVPKGAWDGPACAGQVELRRAPPSFQVRRVCSISAHVEGAECARMCNLSSSFSRAFASRPLIYPPASLVPVVSSPSCRGRVCALPAHADDGAERMCGGSWAPAEFACARSVLGGHDCVASRPAPTPPTRAVPAPSRVPPPHTSRRCRIPIQPLWGFCLMRTNAHRLESNMRYNELHTYFD</sequence>
<organism evidence="2 3">
    <name type="scientific">Mycena alexandri</name>
    <dbReference type="NCBI Taxonomy" id="1745969"/>
    <lineage>
        <taxon>Eukaryota</taxon>
        <taxon>Fungi</taxon>
        <taxon>Dikarya</taxon>
        <taxon>Basidiomycota</taxon>
        <taxon>Agaricomycotina</taxon>
        <taxon>Agaricomycetes</taxon>
        <taxon>Agaricomycetidae</taxon>
        <taxon>Agaricales</taxon>
        <taxon>Marasmiineae</taxon>
        <taxon>Mycenaceae</taxon>
        <taxon>Mycena</taxon>
    </lineage>
</organism>
<name>A0AAD6S3T8_9AGAR</name>
<feature type="compositionally biased region" description="Pro residues" evidence="1">
    <location>
        <begin position="154"/>
        <end position="172"/>
    </location>
</feature>
<evidence type="ECO:0000313" key="2">
    <source>
        <dbReference type="EMBL" id="KAJ7020563.1"/>
    </source>
</evidence>
<comment type="caution">
    <text evidence="2">The sequence shown here is derived from an EMBL/GenBank/DDBJ whole genome shotgun (WGS) entry which is preliminary data.</text>
</comment>
<gene>
    <name evidence="2" type="ORF">C8F04DRAFT_1143742</name>
</gene>
<evidence type="ECO:0000313" key="3">
    <source>
        <dbReference type="Proteomes" id="UP001218188"/>
    </source>
</evidence>
<keyword evidence="3" id="KW-1185">Reference proteome</keyword>
<dbReference type="AlphaFoldDB" id="A0AAD6S3T8"/>
<dbReference type="Proteomes" id="UP001218188">
    <property type="component" value="Unassembled WGS sequence"/>
</dbReference>
<proteinExistence type="predicted"/>
<protein>
    <submittedName>
        <fullName evidence="2">Uncharacterized protein</fullName>
    </submittedName>
</protein>
<dbReference type="EMBL" id="JARJCM010000258">
    <property type="protein sequence ID" value="KAJ7020563.1"/>
    <property type="molecule type" value="Genomic_DNA"/>
</dbReference>